<dbReference type="SUPFAM" id="SSF50129">
    <property type="entry name" value="GroES-like"/>
    <property type="match status" value="1"/>
</dbReference>
<dbReference type="SUPFAM" id="SSF51735">
    <property type="entry name" value="NAD(P)-binding Rossmann-fold domains"/>
    <property type="match status" value="1"/>
</dbReference>
<gene>
    <name evidence="2" type="ORF">RI543_000907</name>
</gene>
<dbReference type="InterPro" id="IPR036291">
    <property type="entry name" value="NAD(P)-bd_dom_sf"/>
</dbReference>
<dbReference type="Pfam" id="PF00107">
    <property type="entry name" value="ADH_zinc_N"/>
    <property type="match status" value="1"/>
</dbReference>
<dbReference type="PANTHER" id="PTHR45348">
    <property type="entry name" value="HYPOTHETICAL OXIDOREDUCTASE (EUROFUNG)"/>
    <property type="match status" value="1"/>
</dbReference>
<evidence type="ECO:0000259" key="1">
    <source>
        <dbReference type="SMART" id="SM00829"/>
    </source>
</evidence>
<dbReference type="EMBL" id="JAWIZZ010000031">
    <property type="protein sequence ID" value="KAK5781721.1"/>
    <property type="molecule type" value="Genomic_DNA"/>
</dbReference>
<proteinExistence type="predicted"/>
<dbReference type="Gene3D" id="3.40.50.720">
    <property type="entry name" value="NAD(P)-binding Rossmann-like Domain"/>
    <property type="match status" value="1"/>
</dbReference>
<dbReference type="CDD" id="cd08249">
    <property type="entry name" value="enoyl_reductase_like"/>
    <property type="match status" value="1"/>
</dbReference>
<dbReference type="GO" id="GO:0016651">
    <property type="term" value="F:oxidoreductase activity, acting on NAD(P)H"/>
    <property type="evidence" value="ECO:0007669"/>
    <property type="project" value="InterPro"/>
</dbReference>
<dbReference type="SMART" id="SM00829">
    <property type="entry name" value="PKS_ER"/>
    <property type="match status" value="1"/>
</dbReference>
<name>A0AAN8A9C2_9SACH</name>
<dbReference type="InterPro" id="IPR013149">
    <property type="entry name" value="ADH-like_C"/>
</dbReference>
<dbReference type="PANTHER" id="PTHR45348:SF2">
    <property type="entry name" value="ZINC-TYPE ALCOHOL DEHYDROGENASE-LIKE PROTEIN C2E1P3.01"/>
    <property type="match status" value="1"/>
</dbReference>
<evidence type="ECO:0000313" key="2">
    <source>
        <dbReference type="EMBL" id="KAK5781721.1"/>
    </source>
</evidence>
<dbReference type="InterPro" id="IPR011032">
    <property type="entry name" value="GroES-like_sf"/>
</dbReference>
<dbReference type="InterPro" id="IPR020843">
    <property type="entry name" value="ER"/>
</dbReference>
<evidence type="ECO:0000313" key="3">
    <source>
        <dbReference type="Proteomes" id="UP001306508"/>
    </source>
</evidence>
<keyword evidence="3" id="KW-1185">Reference proteome</keyword>
<dbReference type="InterPro" id="IPR047122">
    <property type="entry name" value="Trans-enoyl_RdTase-like"/>
</dbReference>
<comment type="caution">
    <text evidence="2">The sequence shown here is derived from an EMBL/GenBank/DDBJ whole genome shotgun (WGS) entry which is preliminary data.</text>
</comment>
<dbReference type="AlphaFoldDB" id="A0AAN8A9C2"/>
<dbReference type="Proteomes" id="UP001306508">
    <property type="component" value="Unassembled WGS sequence"/>
</dbReference>
<dbReference type="InterPro" id="IPR013154">
    <property type="entry name" value="ADH-like_N"/>
</dbReference>
<reference evidence="3" key="1">
    <citation type="submission" date="2023-07" db="EMBL/GenBank/DDBJ databases">
        <title>A draft genome of Kazachstania heterogenica Y-27499.</title>
        <authorList>
            <person name="Donic C."/>
            <person name="Kralova J.S."/>
            <person name="Fidel L."/>
            <person name="Ben-Dor S."/>
            <person name="Jung S."/>
        </authorList>
    </citation>
    <scope>NUCLEOTIDE SEQUENCE [LARGE SCALE GENOMIC DNA]</scope>
    <source>
        <strain evidence="3">Y27499</strain>
    </source>
</reference>
<accession>A0AAN8A9C2</accession>
<dbReference type="Pfam" id="PF08240">
    <property type="entry name" value="ADH_N"/>
    <property type="match status" value="1"/>
</dbReference>
<feature type="domain" description="Enoyl reductase (ER)" evidence="1">
    <location>
        <begin position="14"/>
        <end position="371"/>
    </location>
</feature>
<protein>
    <recommendedName>
        <fullName evidence="1">Enoyl reductase (ER) domain-containing protein</fullName>
    </recommendedName>
</protein>
<sequence>MSLPITMKAVVIEGDKPVVKDNVPLPELENGFMLVKPKAVAGNPTDWKHISYKIGPQGSILGCDVAGEIVKLGPGVDSNVFHVGDYVYGFVHGASVRFPTNGAFAQYVALDSGIAYKAPKTMTLSGQERIPEGPVTTFEAAASLPVSITTAGVALHREFGLKLDYTGAKPQRDFPVLFWGGATGVGQHLIQIAKQINGYSKIIVVASKKHEQILKEYGADELFDYHDENVIEQIKSKYPNIQHLVDCVSNTTTIQQTYKCASEDHDATILQLVTLSINDIKPEDRRNNKKIIGTLLYKAGGHDVPFGSFTLPADPEYRKDTHEVIKFLNPKLDKGDIHHIPIKVYSNGLCDIPQIMDDIKNNRNSGEKLVAVFK</sequence>
<dbReference type="Gene3D" id="3.90.180.10">
    <property type="entry name" value="Medium-chain alcohol dehydrogenases, catalytic domain"/>
    <property type="match status" value="1"/>
</dbReference>
<organism evidence="2 3">
    <name type="scientific">Arxiozyma heterogenica</name>
    <dbReference type="NCBI Taxonomy" id="278026"/>
    <lineage>
        <taxon>Eukaryota</taxon>
        <taxon>Fungi</taxon>
        <taxon>Dikarya</taxon>
        <taxon>Ascomycota</taxon>
        <taxon>Saccharomycotina</taxon>
        <taxon>Saccharomycetes</taxon>
        <taxon>Saccharomycetales</taxon>
        <taxon>Saccharomycetaceae</taxon>
        <taxon>Arxiozyma</taxon>
    </lineage>
</organism>